<feature type="region of interest" description="Disordered" evidence="5">
    <location>
        <begin position="101"/>
        <end position="177"/>
    </location>
</feature>
<dbReference type="Gene3D" id="3.30.160.20">
    <property type="match status" value="1"/>
</dbReference>
<protein>
    <recommendedName>
        <fullName evidence="6">Prokaryotic-type class I peptide chain release factors domain-containing protein</fullName>
    </recommendedName>
</protein>
<keyword evidence="3" id="KW-0809">Transit peptide</keyword>
<dbReference type="GO" id="GO:0003747">
    <property type="term" value="F:translation release factor activity"/>
    <property type="evidence" value="ECO:0007669"/>
    <property type="project" value="InterPro"/>
</dbReference>
<keyword evidence="4" id="KW-0496">Mitochondrion</keyword>
<dbReference type="PANTHER" id="PTHR46203:SF1">
    <property type="entry name" value="MITOCHONDRIAL TRANSLATION RELEASE FACTOR IN RESCUE"/>
    <property type="match status" value="1"/>
</dbReference>
<dbReference type="EMBL" id="JAVFHQ010000001">
    <property type="protein sequence ID" value="KAK4550485.1"/>
    <property type="molecule type" value="Genomic_DNA"/>
</dbReference>
<name>A0AAV9JYP7_9PEZI</name>
<dbReference type="FunFam" id="3.30.160.20:FF:000065">
    <property type="entry name" value="Peptidyl-tRNA hydrolase domain protein"/>
    <property type="match status" value="1"/>
</dbReference>
<feature type="compositionally biased region" description="Basic and acidic residues" evidence="5">
    <location>
        <begin position="101"/>
        <end position="119"/>
    </location>
</feature>
<dbReference type="InterPro" id="IPR052405">
    <property type="entry name" value="Mito_Transl_Release_Factor"/>
</dbReference>
<proteinExistence type="inferred from homology"/>
<organism evidence="7 8">
    <name type="scientific">Oleoguttula mirabilis</name>
    <dbReference type="NCBI Taxonomy" id="1507867"/>
    <lineage>
        <taxon>Eukaryota</taxon>
        <taxon>Fungi</taxon>
        <taxon>Dikarya</taxon>
        <taxon>Ascomycota</taxon>
        <taxon>Pezizomycotina</taxon>
        <taxon>Dothideomycetes</taxon>
        <taxon>Dothideomycetidae</taxon>
        <taxon>Mycosphaerellales</taxon>
        <taxon>Teratosphaeriaceae</taxon>
        <taxon>Oleoguttula</taxon>
    </lineage>
</organism>
<feature type="compositionally biased region" description="Polar residues" evidence="5">
    <location>
        <begin position="161"/>
        <end position="177"/>
    </location>
</feature>
<evidence type="ECO:0000259" key="6">
    <source>
        <dbReference type="Pfam" id="PF00472"/>
    </source>
</evidence>
<evidence type="ECO:0000256" key="1">
    <source>
        <dbReference type="ARBA" id="ARBA00004173"/>
    </source>
</evidence>
<evidence type="ECO:0000256" key="3">
    <source>
        <dbReference type="ARBA" id="ARBA00022946"/>
    </source>
</evidence>
<evidence type="ECO:0000313" key="8">
    <source>
        <dbReference type="Proteomes" id="UP001324427"/>
    </source>
</evidence>
<comment type="similarity">
    <text evidence="2">Belongs to the prokaryotic/mitochondrial release factor family.</text>
</comment>
<dbReference type="GO" id="GO:0032543">
    <property type="term" value="P:mitochondrial translation"/>
    <property type="evidence" value="ECO:0007669"/>
    <property type="project" value="UniProtKB-ARBA"/>
</dbReference>
<dbReference type="AlphaFoldDB" id="A0AAV9JYP7"/>
<dbReference type="Pfam" id="PF00472">
    <property type="entry name" value="RF-1"/>
    <property type="match status" value="1"/>
</dbReference>
<dbReference type="InterPro" id="IPR000352">
    <property type="entry name" value="Pep_chain_release_fac_I"/>
</dbReference>
<evidence type="ECO:0000256" key="2">
    <source>
        <dbReference type="ARBA" id="ARBA00010835"/>
    </source>
</evidence>
<dbReference type="Proteomes" id="UP001324427">
    <property type="component" value="Unassembled WGS sequence"/>
</dbReference>
<dbReference type="PANTHER" id="PTHR46203">
    <property type="entry name" value="PROBABLE PEPTIDE CHAIN RELEASE FACTOR C12ORF65"/>
    <property type="match status" value="1"/>
</dbReference>
<feature type="compositionally biased region" description="Basic and acidic residues" evidence="5">
    <location>
        <begin position="136"/>
        <end position="146"/>
    </location>
</feature>
<comment type="caution">
    <text evidence="7">The sequence shown here is derived from an EMBL/GenBank/DDBJ whole genome shotgun (WGS) entry which is preliminary data.</text>
</comment>
<sequence>MLRRFLIHQRAIAKPGLRHVRPFTTCGTLQEKPLPPRLKLVETELEESFLKGSGPGGQKINKTSSAVQLKHVPTGIVVKSQETRSRQQNRKLARLILAEKLDHMEKGNESRTSIKTERARVKKASASKKTRRKYKKLAEEDGKDDASQESADEVESELNDARSSPTAFETQNEPSKP</sequence>
<accession>A0AAV9JYP7</accession>
<dbReference type="GO" id="GO:0005739">
    <property type="term" value="C:mitochondrion"/>
    <property type="evidence" value="ECO:0007669"/>
    <property type="project" value="UniProtKB-SubCell"/>
</dbReference>
<gene>
    <name evidence="7" type="ORF">LTR36_000064</name>
</gene>
<feature type="compositionally biased region" description="Basic residues" evidence="5">
    <location>
        <begin position="120"/>
        <end position="135"/>
    </location>
</feature>
<dbReference type="SUPFAM" id="SSF75620">
    <property type="entry name" value="Release factor"/>
    <property type="match status" value="1"/>
</dbReference>
<dbReference type="InterPro" id="IPR045853">
    <property type="entry name" value="Pep_chain_release_fac_I_sf"/>
</dbReference>
<keyword evidence="8" id="KW-1185">Reference proteome</keyword>
<evidence type="ECO:0000256" key="5">
    <source>
        <dbReference type="SAM" id="MobiDB-lite"/>
    </source>
</evidence>
<reference evidence="7 8" key="1">
    <citation type="submission" date="2021-11" db="EMBL/GenBank/DDBJ databases">
        <title>Black yeast isolated from Biological Soil Crust.</title>
        <authorList>
            <person name="Kurbessoian T."/>
        </authorList>
    </citation>
    <scope>NUCLEOTIDE SEQUENCE [LARGE SCALE GENOMIC DNA]</scope>
    <source>
        <strain evidence="7 8">CCFEE 5522</strain>
    </source>
</reference>
<comment type="subcellular location">
    <subcellularLocation>
        <location evidence="1">Mitochondrion</location>
    </subcellularLocation>
</comment>
<evidence type="ECO:0000313" key="7">
    <source>
        <dbReference type="EMBL" id="KAK4550485.1"/>
    </source>
</evidence>
<evidence type="ECO:0000256" key="4">
    <source>
        <dbReference type="ARBA" id="ARBA00023128"/>
    </source>
</evidence>
<feature type="domain" description="Prokaryotic-type class I peptide chain release factors" evidence="6">
    <location>
        <begin position="39"/>
        <end position="140"/>
    </location>
</feature>